<organism evidence="10 11">
    <name type="scientific">Hymenobacter jeongseonensis</name>
    <dbReference type="NCBI Taxonomy" id="2791027"/>
    <lineage>
        <taxon>Bacteria</taxon>
        <taxon>Pseudomonadati</taxon>
        <taxon>Bacteroidota</taxon>
        <taxon>Cytophagia</taxon>
        <taxon>Cytophagales</taxon>
        <taxon>Hymenobacteraceae</taxon>
        <taxon>Hymenobacter</taxon>
    </lineage>
</organism>
<evidence type="ECO:0000256" key="1">
    <source>
        <dbReference type="ARBA" id="ARBA00022475"/>
    </source>
</evidence>
<evidence type="ECO:0000256" key="3">
    <source>
        <dbReference type="ARBA" id="ARBA00022679"/>
    </source>
</evidence>
<accession>A0ABS0IEG9</accession>
<evidence type="ECO:0000256" key="7">
    <source>
        <dbReference type="ARBA" id="ARBA00023136"/>
    </source>
</evidence>
<evidence type="ECO:0000313" key="10">
    <source>
        <dbReference type="EMBL" id="MBF9236751.1"/>
    </source>
</evidence>
<dbReference type="Proteomes" id="UP000597617">
    <property type="component" value="Unassembled WGS sequence"/>
</dbReference>
<feature type="transmembrane region" description="Helical" evidence="8">
    <location>
        <begin position="237"/>
        <end position="257"/>
    </location>
</feature>
<sequence length="320" mass="36387">MINNKGIFLSVICPVYQSEATIIELVARLIKNLVVISSNFEIILVDDCSPDNSWDFIKEMTAADTRVHGMRLSRNFGQHRAITAGLDCCRGEYIVIMDCDLQDRPEEIPALFAELNKGYDLVMARRINRQDIWSKKLFSRLFYKILSYLTNTKQDSSVANFGIYNRKVINAVLSMRESIRYFPVMVRWVGFRIGYLSVMHAERPIGNSSYVLNQRLHLGLEVILAYSDKPLILTVKLGLILSGGTFLFIPITLIRYWRGSISQPGYTSLILSIWFFSGLLLSVLGMIGLYIGKTFEQVKNRPLYITDEITNIAGTSNKQG</sequence>
<dbReference type="PANTHER" id="PTHR48090">
    <property type="entry name" value="UNDECAPRENYL-PHOSPHATE 4-DEOXY-4-FORMAMIDO-L-ARABINOSE TRANSFERASE-RELATED"/>
    <property type="match status" value="1"/>
</dbReference>
<keyword evidence="5" id="KW-0448">Lipopolysaccharide biosynthesis</keyword>
<dbReference type="PANTHER" id="PTHR48090:SF3">
    <property type="entry name" value="UNDECAPRENYL-PHOSPHATE 4-DEOXY-4-FORMAMIDO-L-ARABINOSE TRANSFERASE"/>
    <property type="match status" value="1"/>
</dbReference>
<dbReference type="InterPro" id="IPR050256">
    <property type="entry name" value="Glycosyltransferase_2"/>
</dbReference>
<dbReference type="Pfam" id="PF00535">
    <property type="entry name" value="Glycos_transf_2"/>
    <property type="match status" value="1"/>
</dbReference>
<dbReference type="EMBL" id="JADQDQ010000002">
    <property type="protein sequence ID" value="MBF9236751.1"/>
    <property type="molecule type" value="Genomic_DNA"/>
</dbReference>
<evidence type="ECO:0000313" key="11">
    <source>
        <dbReference type="Proteomes" id="UP000597617"/>
    </source>
</evidence>
<keyword evidence="11" id="KW-1185">Reference proteome</keyword>
<dbReference type="SUPFAM" id="SSF53448">
    <property type="entry name" value="Nucleotide-diphospho-sugar transferases"/>
    <property type="match status" value="1"/>
</dbReference>
<dbReference type="InterPro" id="IPR029044">
    <property type="entry name" value="Nucleotide-diphossugar_trans"/>
</dbReference>
<keyword evidence="1" id="KW-1003">Cell membrane</keyword>
<keyword evidence="6 8" id="KW-1133">Transmembrane helix</keyword>
<proteinExistence type="predicted"/>
<evidence type="ECO:0000256" key="5">
    <source>
        <dbReference type="ARBA" id="ARBA00022985"/>
    </source>
</evidence>
<dbReference type="Gene3D" id="3.90.550.10">
    <property type="entry name" value="Spore Coat Polysaccharide Biosynthesis Protein SpsA, Chain A"/>
    <property type="match status" value="1"/>
</dbReference>
<feature type="transmembrane region" description="Helical" evidence="8">
    <location>
        <begin position="269"/>
        <end position="291"/>
    </location>
</feature>
<keyword evidence="7 8" id="KW-0472">Membrane</keyword>
<keyword evidence="3" id="KW-0808">Transferase</keyword>
<feature type="domain" description="Glycosyltransferase 2-like" evidence="9">
    <location>
        <begin position="10"/>
        <end position="169"/>
    </location>
</feature>
<evidence type="ECO:0000256" key="2">
    <source>
        <dbReference type="ARBA" id="ARBA00022676"/>
    </source>
</evidence>
<evidence type="ECO:0000256" key="6">
    <source>
        <dbReference type="ARBA" id="ARBA00022989"/>
    </source>
</evidence>
<gene>
    <name evidence="10" type="ORF">I2I05_05025</name>
</gene>
<dbReference type="InterPro" id="IPR001173">
    <property type="entry name" value="Glyco_trans_2-like"/>
</dbReference>
<keyword evidence="2" id="KW-0328">Glycosyltransferase</keyword>
<evidence type="ECO:0000256" key="8">
    <source>
        <dbReference type="SAM" id="Phobius"/>
    </source>
</evidence>
<evidence type="ECO:0000259" key="9">
    <source>
        <dbReference type="Pfam" id="PF00535"/>
    </source>
</evidence>
<name>A0ABS0IEG9_9BACT</name>
<evidence type="ECO:0000256" key="4">
    <source>
        <dbReference type="ARBA" id="ARBA00022692"/>
    </source>
</evidence>
<dbReference type="RefSeq" id="WP_196281134.1">
    <property type="nucleotide sequence ID" value="NZ_JADQDQ010000002.1"/>
</dbReference>
<protein>
    <submittedName>
        <fullName evidence="10">Glycosyltransferase family 2 protein</fullName>
    </submittedName>
</protein>
<dbReference type="CDD" id="cd04187">
    <property type="entry name" value="DPM1_like_bac"/>
    <property type="match status" value="1"/>
</dbReference>
<keyword evidence="4 8" id="KW-0812">Transmembrane</keyword>
<reference evidence="10 11" key="1">
    <citation type="submission" date="2020-11" db="EMBL/GenBank/DDBJ databases">
        <authorList>
            <person name="Kim M.K."/>
        </authorList>
    </citation>
    <scope>NUCLEOTIDE SEQUENCE [LARGE SCALE GENOMIC DNA]</scope>
    <source>
        <strain evidence="10 11">BT683</strain>
    </source>
</reference>
<comment type="caution">
    <text evidence="10">The sequence shown here is derived from an EMBL/GenBank/DDBJ whole genome shotgun (WGS) entry which is preliminary data.</text>
</comment>